<sequence>MRFISACISKFEKNAHFKVNAVTEEESISCLGNLKNASSEDKWRVNVLVDNKLLLFKIDTTADLTVISLRRYSSELGEIRRNYKQLEDTTNNKKETTNN</sequence>
<evidence type="ECO:0000313" key="3">
    <source>
        <dbReference type="Proteomes" id="UP000499080"/>
    </source>
</evidence>
<dbReference type="EMBL" id="BGPR01000085">
    <property type="protein sequence ID" value="GBL92233.1"/>
    <property type="molecule type" value="Genomic_DNA"/>
</dbReference>
<dbReference type="Proteomes" id="UP000499080">
    <property type="component" value="Unassembled WGS sequence"/>
</dbReference>
<evidence type="ECO:0000313" key="2">
    <source>
        <dbReference type="EMBL" id="GBL92233.1"/>
    </source>
</evidence>
<feature type="coiled-coil region" evidence="1">
    <location>
        <begin position="69"/>
        <end position="96"/>
    </location>
</feature>
<reference evidence="2 3" key="1">
    <citation type="journal article" date="2019" name="Sci. Rep.">
        <title>Orb-weaving spider Araneus ventricosus genome elucidates the spidroin gene catalogue.</title>
        <authorList>
            <person name="Kono N."/>
            <person name="Nakamura H."/>
            <person name="Ohtoshi R."/>
            <person name="Moran D.A.P."/>
            <person name="Shinohara A."/>
            <person name="Yoshida Y."/>
            <person name="Fujiwara M."/>
            <person name="Mori M."/>
            <person name="Tomita M."/>
            <person name="Arakawa K."/>
        </authorList>
    </citation>
    <scope>NUCLEOTIDE SEQUENCE [LARGE SCALE GENOMIC DNA]</scope>
</reference>
<dbReference type="AlphaFoldDB" id="A0A4Y2BJU5"/>
<evidence type="ECO:0008006" key="4">
    <source>
        <dbReference type="Google" id="ProtNLM"/>
    </source>
</evidence>
<dbReference type="OrthoDB" id="6434442at2759"/>
<protein>
    <recommendedName>
        <fullName evidence="4">Peptidase A2 domain-containing protein</fullName>
    </recommendedName>
</protein>
<organism evidence="2 3">
    <name type="scientific">Araneus ventricosus</name>
    <name type="common">Orbweaver spider</name>
    <name type="synonym">Epeira ventricosa</name>
    <dbReference type="NCBI Taxonomy" id="182803"/>
    <lineage>
        <taxon>Eukaryota</taxon>
        <taxon>Metazoa</taxon>
        <taxon>Ecdysozoa</taxon>
        <taxon>Arthropoda</taxon>
        <taxon>Chelicerata</taxon>
        <taxon>Arachnida</taxon>
        <taxon>Araneae</taxon>
        <taxon>Araneomorphae</taxon>
        <taxon>Entelegynae</taxon>
        <taxon>Araneoidea</taxon>
        <taxon>Araneidae</taxon>
        <taxon>Araneus</taxon>
    </lineage>
</organism>
<name>A0A4Y2BJU5_ARAVE</name>
<keyword evidence="3" id="KW-1185">Reference proteome</keyword>
<gene>
    <name evidence="2" type="ORF">AVEN_35793_1</name>
</gene>
<accession>A0A4Y2BJU5</accession>
<comment type="caution">
    <text evidence="2">The sequence shown here is derived from an EMBL/GenBank/DDBJ whole genome shotgun (WGS) entry which is preliminary data.</text>
</comment>
<proteinExistence type="predicted"/>
<keyword evidence="1" id="KW-0175">Coiled coil</keyword>
<evidence type="ECO:0000256" key="1">
    <source>
        <dbReference type="SAM" id="Coils"/>
    </source>
</evidence>